<accession>A0A5J9VWG3</accession>
<dbReference type="Proteomes" id="UP000324897">
    <property type="component" value="Chromosome 4"/>
</dbReference>
<proteinExistence type="predicted"/>
<name>A0A5J9VWG3_9POAL</name>
<reference evidence="1 2" key="1">
    <citation type="journal article" date="2019" name="Sci. Rep.">
        <title>A high-quality genome of Eragrostis curvula grass provides insights into Poaceae evolution and supports new strategies to enhance forage quality.</title>
        <authorList>
            <person name="Carballo J."/>
            <person name="Santos B.A.C.M."/>
            <person name="Zappacosta D."/>
            <person name="Garbus I."/>
            <person name="Selva J.P."/>
            <person name="Gallo C.A."/>
            <person name="Diaz A."/>
            <person name="Albertini E."/>
            <person name="Caccamo M."/>
            <person name="Echenique V."/>
        </authorList>
    </citation>
    <scope>NUCLEOTIDE SEQUENCE [LARGE SCALE GENOMIC DNA]</scope>
    <source>
        <strain evidence="2">cv. Victoria</strain>
        <tissue evidence="1">Leaf</tissue>
    </source>
</reference>
<sequence length="84" mass="9467">MSELRQQVMRKGKRRDETEDMVLGSMKGSMDKIVKIIPSTSGNPDQDELAIVPFVEHTDFTMEDHVSAENNVDVDMNDLAILCI</sequence>
<evidence type="ECO:0000313" key="2">
    <source>
        <dbReference type="Proteomes" id="UP000324897"/>
    </source>
</evidence>
<comment type="caution">
    <text evidence="1">The sequence shown here is derived from an EMBL/GenBank/DDBJ whole genome shotgun (WGS) entry which is preliminary data.</text>
</comment>
<dbReference type="AlphaFoldDB" id="A0A5J9VWG3"/>
<evidence type="ECO:0000313" key="1">
    <source>
        <dbReference type="EMBL" id="TVU40063.1"/>
    </source>
</evidence>
<gene>
    <name evidence="1" type="ORF">EJB05_13511</name>
</gene>
<keyword evidence="2" id="KW-1185">Reference proteome</keyword>
<protein>
    <submittedName>
        <fullName evidence="1">Uncharacterized protein</fullName>
    </submittedName>
</protein>
<dbReference type="Gramene" id="TVU40063">
    <property type="protein sequence ID" value="TVU40063"/>
    <property type="gene ID" value="EJB05_13511"/>
</dbReference>
<organism evidence="1 2">
    <name type="scientific">Eragrostis curvula</name>
    <name type="common">weeping love grass</name>
    <dbReference type="NCBI Taxonomy" id="38414"/>
    <lineage>
        <taxon>Eukaryota</taxon>
        <taxon>Viridiplantae</taxon>
        <taxon>Streptophyta</taxon>
        <taxon>Embryophyta</taxon>
        <taxon>Tracheophyta</taxon>
        <taxon>Spermatophyta</taxon>
        <taxon>Magnoliopsida</taxon>
        <taxon>Liliopsida</taxon>
        <taxon>Poales</taxon>
        <taxon>Poaceae</taxon>
        <taxon>PACMAD clade</taxon>
        <taxon>Chloridoideae</taxon>
        <taxon>Eragrostideae</taxon>
        <taxon>Eragrostidinae</taxon>
        <taxon>Eragrostis</taxon>
    </lineage>
</organism>
<dbReference type="EMBL" id="RWGY01000007">
    <property type="protein sequence ID" value="TVU40063.1"/>
    <property type="molecule type" value="Genomic_DNA"/>
</dbReference>